<feature type="compositionally biased region" description="Low complexity" evidence="1">
    <location>
        <begin position="170"/>
        <end position="216"/>
    </location>
</feature>
<feature type="compositionally biased region" description="Low complexity" evidence="1">
    <location>
        <begin position="51"/>
        <end position="68"/>
    </location>
</feature>
<accession>B3N156</accession>
<dbReference type="AlphaFoldDB" id="B3N156"/>
<feature type="signal peptide" evidence="3">
    <location>
        <begin position="1"/>
        <end position="21"/>
    </location>
</feature>
<feature type="region of interest" description="Disordered" evidence="1">
    <location>
        <begin position="42"/>
        <end position="283"/>
    </location>
</feature>
<dbReference type="FunCoup" id="B3N156">
    <property type="interactions" value="3"/>
</dbReference>
<name>B3N156_DROAN</name>
<dbReference type="Proteomes" id="UP000007801">
    <property type="component" value="Unassembled WGS sequence"/>
</dbReference>
<dbReference type="OrthoDB" id="10071013at2759"/>
<dbReference type="PROSITE" id="PS51257">
    <property type="entry name" value="PROKAR_LIPOPROTEIN"/>
    <property type="match status" value="1"/>
</dbReference>
<dbReference type="EMBL" id="CH902650">
    <property type="protein sequence ID" value="EDV30091.1"/>
    <property type="molecule type" value="Genomic_DNA"/>
</dbReference>
<keyword evidence="2" id="KW-0812">Transmembrane</keyword>
<dbReference type="GeneID" id="6498741"/>
<evidence type="ECO:0000256" key="2">
    <source>
        <dbReference type="SAM" id="Phobius"/>
    </source>
</evidence>
<feature type="transmembrane region" description="Helical" evidence="2">
    <location>
        <begin position="305"/>
        <end position="327"/>
    </location>
</feature>
<keyword evidence="3" id="KW-0732">Signal</keyword>
<dbReference type="HOGENOM" id="CLU_075918_0_0_1"/>
<dbReference type="OMA" id="MWSTRHY"/>
<feature type="compositionally biased region" description="Polar residues" evidence="1">
    <location>
        <begin position="272"/>
        <end position="282"/>
    </location>
</feature>
<feature type="chain" id="PRO_5002794186" evidence="3">
    <location>
        <begin position="22"/>
        <end position="352"/>
    </location>
</feature>
<sequence>MKLLPLLCLLISSSCLLLVSGEEKSANTVSDSKVIAGNLTTGPLGNATKGATQPAVVVPGTPAATPAAEQGNKNSTKSEVPAEKAKDVSTTTDTGAKTRKRLLPTSSSIPGASTAAKPATEVKGDGTAAASPSSNSTSSTTSTTTTTTTAKPPAAGSAIVAEGQSMSDVTKTTSSSKPNNSTATTTKSATSSTSTSTTTTTTTTTSTTTTTTTTPKPTKPPIAFGMNTHKEWEEEQQQQQKQKPGQVKANDKKDNDQPAAAAAAAAAGGGSSQPLPVPSSTLAEPVTPLVQGLTDNLADRGDNVYVVPIVTVLLTVPLAIGVVIIMYRRFRDMWSTRHYRRMDFLVDGMYND</sequence>
<keyword evidence="5" id="KW-1185">Reference proteome</keyword>
<gene>
    <name evidence="4" type="primary">Dana\GF15939</name>
    <name evidence="4" type="synonym">dana_GLEANR_17030</name>
    <name evidence="4" type="ORF">GF15939</name>
</gene>
<reference evidence="4 5" key="1">
    <citation type="journal article" date="2007" name="Nature">
        <title>Evolution of genes and genomes on the Drosophila phylogeny.</title>
        <authorList>
            <consortium name="Drosophila 12 Genomes Consortium"/>
            <person name="Clark A.G."/>
            <person name="Eisen M.B."/>
            <person name="Smith D.R."/>
            <person name="Bergman C.M."/>
            <person name="Oliver B."/>
            <person name="Markow T.A."/>
            <person name="Kaufman T.C."/>
            <person name="Kellis M."/>
            <person name="Gelbart W."/>
            <person name="Iyer V.N."/>
            <person name="Pollard D.A."/>
            <person name="Sackton T.B."/>
            <person name="Larracuente A.M."/>
            <person name="Singh N.D."/>
            <person name="Abad J.P."/>
            <person name="Abt D.N."/>
            <person name="Adryan B."/>
            <person name="Aguade M."/>
            <person name="Akashi H."/>
            <person name="Anderson W.W."/>
            <person name="Aquadro C.F."/>
            <person name="Ardell D.H."/>
            <person name="Arguello R."/>
            <person name="Artieri C.G."/>
            <person name="Barbash D.A."/>
            <person name="Barker D."/>
            <person name="Barsanti P."/>
            <person name="Batterham P."/>
            <person name="Batzoglou S."/>
            <person name="Begun D."/>
            <person name="Bhutkar A."/>
            <person name="Blanco E."/>
            <person name="Bosak S.A."/>
            <person name="Bradley R.K."/>
            <person name="Brand A.D."/>
            <person name="Brent M.R."/>
            <person name="Brooks A.N."/>
            <person name="Brown R.H."/>
            <person name="Butlin R.K."/>
            <person name="Caggese C."/>
            <person name="Calvi B.R."/>
            <person name="Bernardo de Carvalho A."/>
            <person name="Caspi A."/>
            <person name="Castrezana S."/>
            <person name="Celniker S.E."/>
            <person name="Chang J.L."/>
            <person name="Chapple C."/>
            <person name="Chatterji S."/>
            <person name="Chinwalla A."/>
            <person name="Civetta A."/>
            <person name="Clifton S.W."/>
            <person name="Comeron J.M."/>
            <person name="Costello J.C."/>
            <person name="Coyne J.A."/>
            <person name="Daub J."/>
            <person name="David R.G."/>
            <person name="Delcher A.L."/>
            <person name="Delehaunty K."/>
            <person name="Do C.B."/>
            <person name="Ebling H."/>
            <person name="Edwards K."/>
            <person name="Eickbush T."/>
            <person name="Evans J.D."/>
            <person name="Filipski A."/>
            <person name="Findeiss S."/>
            <person name="Freyhult E."/>
            <person name="Fulton L."/>
            <person name="Fulton R."/>
            <person name="Garcia A.C."/>
            <person name="Gardiner A."/>
            <person name="Garfield D.A."/>
            <person name="Garvin B.E."/>
            <person name="Gibson G."/>
            <person name="Gilbert D."/>
            <person name="Gnerre S."/>
            <person name="Godfrey J."/>
            <person name="Good R."/>
            <person name="Gotea V."/>
            <person name="Gravely B."/>
            <person name="Greenberg A.J."/>
            <person name="Griffiths-Jones S."/>
            <person name="Gross S."/>
            <person name="Guigo R."/>
            <person name="Gustafson E.A."/>
            <person name="Haerty W."/>
            <person name="Hahn M.W."/>
            <person name="Halligan D.L."/>
            <person name="Halpern A.L."/>
            <person name="Halter G.M."/>
            <person name="Han M.V."/>
            <person name="Heger A."/>
            <person name="Hillier L."/>
            <person name="Hinrichs A.S."/>
            <person name="Holmes I."/>
            <person name="Hoskins R.A."/>
            <person name="Hubisz M.J."/>
            <person name="Hultmark D."/>
            <person name="Huntley M.A."/>
            <person name="Jaffe D.B."/>
            <person name="Jagadeeshan S."/>
            <person name="Jeck W.R."/>
            <person name="Johnson J."/>
            <person name="Jones C.D."/>
            <person name="Jordan W.C."/>
            <person name="Karpen G.H."/>
            <person name="Kataoka E."/>
            <person name="Keightley P.D."/>
            <person name="Kheradpour P."/>
            <person name="Kirkness E.F."/>
            <person name="Koerich L.B."/>
            <person name="Kristiansen K."/>
            <person name="Kudrna D."/>
            <person name="Kulathinal R.J."/>
            <person name="Kumar S."/>
            <person name="Kwok R."/>
            <person name="Lander E."/>
            <person name="Langley C.H."/>
            <person name="Lapoint R."/>
            <person name="Lazzaro B.P."/>
            <person name="Lee S.J."/>
            <person name="Levesque L."/>
            <person name="Li R."/>
            <person name="Lin C.F."/>
            <person name="Lin M.F."/>
            <person name="Lindblad-Toh K."/>
            <person name="Llopart A."/>
            <person name="Long M."/>
            <person name="Low L."/>
            <person name="Lozovsky E."/>
            <person name="Lu J."/>
            <person name="Luo M."/>
            <person name="Machado C.A."/>
            <person name="Makalowski W."/>
            <person name="Marzo M."/>
            <person name="Matsuda M."/>
            <person name="Matzkin L."/>
            <person name="McAllister B."/>
            <person name="McBride C.S."/>
            <person name="McKernan B."/>
            <person name="McKernan K."/>
            <person name="Mendez-Lago M."/>
            <person name="Minx P."/>
            <person name="Mollenhauer M.U."/>
            <person name="Montooth K."/>
            <person name="Mount S.M."/>
            <person name="Mu X."/>
            <person name="Myers E."/>
            <person name="Negre B."/>
            <person name="Newfeld S."/>
            <person name="Nielsen R."/>
            <person name="Noor M.A."/>
            <person name="O'Grady P."/>
            <person name="Pachter L."/>
            <person name="Papaceit M."/>
            <person name="Parisi M.J."/>
            <person name="Parisi M."/>
            <person name="Parts L."/>
            <person name="Pedersen J.S."/>
            <person name="Pesole G."/>
            <person name="Phillippy A.M."/>
            <person name="Ponting C.P."/>
            <person name="Pop M."/>
            <person name="Porcelli D."/>
            <person name="Powell J.R."/>
            <person name="Prohaska S."/>
            <person name="Pruitt K."/>
            <person name="Puig M."/>
            <person name="Quesneville H."/>
            <person name="Ram K.R."/>
            <person name="Rand D."/>
            <person name="Rasmussen M.D."/>
            <person name="Reed L.K."/>
            <person name="Reenan R."/>
            <person name="Reily A."/>
            <person name="Remington K.A."/>
            <person name="Rieger T.T."/>
            <person name="Ritchie M.G."/>
            <person name="Robin C."/>
            <person name="Rogers Y.H."/>
            <person name="Rohde C."/>
            <person name="Rozas J."/>
            <person name="Rubenfield M.J."/>
            <person name="Ruiz A."/>
            <person name="Russo S."/>
            <person name="Salzberg S.L."/>
            <person name="Sanchez-Gracia A."/>
            <person name="Saranga D.J."/>
            <person name="Sato H."/>
            <person name="Schaeffer S.W."/>
            <person name="Schatz M.C."/>
            <person name="Schlenke T."/>
            <person name="Schwartz R."/>
            <person name="Segarra C."/>
            <person name="Singh R.S."/>
            <person name="Sirot L."/>
            <person name="Sirota M."/>
            <person name="Sisneros N.B."/>
            <person name="Smith C.D."/>
            <person name="Smith T.F."/>
            <person name="Spieth J."/>
            <person name="Stage D.E."/>
            <person name="Stark A."/>
            <person name="Stephan W."/>
            <person name="Strausberg R.L."/>
            <person name="Strempel S."/>
            <person name="Sturgill D."/>
            <person name="Sutton G."/>
            <person name="Sutton G.G."/>
            <person name="Tao W."/>
            <person name="Teichmann S."/>
            <person name="Tobari Y.N."/>
            <person name="Tomimura Y."/>
            <person name="Tsolas J.M."/>
            <person name="Valente V.L."/>
            <person name="Venter E."/>
            <person name="Venter J.C."/>
            <person name="Vicario S."/>
            <person name="Vieira F.G."/>
            <person name="Vilella A.J."/>
            <person name="Villasante A."/>
            <person name="Walenz B."/>
            <person name="Wang J."/>
            <person name="Wasserman M."/>
            <person name="Watts T."/>
            <person name="Wilson D."/>
            <person name="Wilson R.K."/>
            <person name="Wing R.A."/>
            <person name="Wolfner M.F."/>
            <person name="Wong A."/>
            <person name="Wong G.K."/>
            <person name="Wu C.I."/>
            <person name="Wu G."/>
            <person name="Yamamoto D."/>
            <person name="Yang H.P."/>
            <person name="Yang S.P."/>
            <person name="Yorke J.A."/>
            <person name="Yoshida K."/>
            <person name="Zdobnov E."/>
            <person name="Zhang P."/>
            <person name="Zhang Y."/>
            <person name="Zimin A.V."/>
            <person name="Baldwin J."/>
            <person name="Abdouelleil A."/>
            <person name="Abdulkadir J."/>
            <person name="Abebe A."/>
            <person name="Abera B."/>
            <person name="Abreu J."/>
            <person name="Acer S.C."/>
            <person name="Aftuck L."/>
            <person name="Alexander A."/>
            <person name="An P."/>
            <person name="Anderson E."/>
            <person name="Anderson S."/>
            <person name="Arachi H."/>
            <person name="Azer M."/>
            <person name="Bachantsang P."/>
            <person name="Barry A."/>
            <person name="Bayul T."/>
            <person name="Berlin A."/>
            <person name="Bessette D."/>
            <person name="Bloom T."/>
            <person name="Blye J."/>
            <person name="Boguslavskiy L."/>
            <person name="Bonnet C."/>
            <person name="Boukhgalter B."/>
            <person name="Bourzgui I."/>
            <person name="Brown A."/>
            <person name="Cahill P."/>
            <person name="Channer S."/>
            <person name="Cheshatsang Y."/>
            <person name="Chuda L."/>
            <person name="Citroen M."/>
            <person name="Collymore A."/>
            <person name="Cooke P."/>
            <person name="Costello M."/>
            <person name="D'Aco K."/>
            <person name="Daza R."/>
            <person name="De Haan G."/>
            <person name="DeGray S."/>
            <person name="DeMaso C."/>
            <person name="Dhargay N."/>
            <person name="Dooley K."/>
            <person name="Dooley E."/>
            <person name="Doricent M."/>
            <person name="Dorje P."/>
            <person name="Dorjee K."/>
            <person name="Dupes A."/>
            <person name="Elong R."/>
            <person name="Falk J."/>
            <person name="Farina A."/>
            <person name="Faro S."/>
            <person name="Ferguson D."/>
            <person name="Fisher S."/>
            <person name="Foley C.D."/>
            <person name="Franke A."/>
            <person name="Friedrich D."/>
            <person name="Gadbois L."/>
            <person name="Gearin G."/>
            <person name="Gearin C.R."/>
            <person name="Giannoukos G."/>
            <person name="Goode T."/>
            <person name="Graham J."/>
            <person name="Grandbois E."/>
            <person name="Grewal S."/>
            <person name="Gyaltsen K."/>
            <person name="Hafez N."/>
            <person name="Hagos B."/>
            <person name="Hall J."/>
            <person name="Henson C."/>
            <person name="Hollinger A."/>
            <person name="Honan T."/>
            <person name="Huard M.D."/>
            <person name="Hughes L."/>
            <person name="Hurhula B."/>
            <person name="Husby M.E."/>
            <person name="Kamat A."/>
            <person name="Kanga B."/>
            <person name="Kashin S."/>
            <person name="Khazanovich D."/>
            <person name="Kisner P."/>
            <person name="Lance K."/>
            <person name="Lara M."/>
            <person name="Lee W."/>
            <person name="Lennon N."/>
            <person name="Letendre F."/>
            <person name="LeVine R."/>
            <person name="Lipovsky A."/>
            <person name="Liu X."/>
            <person name="Liu J."/>
            <person name="Liu S."/>
            <person name="Lokyitsang T."/>
            <person name="Lokyitsang Y."/>
            <person name="Lubonja R."/>
            <person name="Lui A."/>
            <person name="MacDonald P."/>
            <person name="Magnisalis V."/>
            <person name="Maru K."/>
            <person name="Matthews C."/>
            <person name="McCusker W."/>
            <person name="McDonough S."/>
            <person name="Mehta T."/>
            <person name="Meldrim J."/>
            <person name="Meneus L."/>
            <person name="Mihai O."/>
            <person name="Mihalev A."/>
            <person name="Mihova T."/>
            <person name="Mittelman R."/>
            <person name="Mlenga V."/>
            <person name="Montmayeur A."/>
            <person name="Mulrain L."/>
            <person name="Navidi A."/>
            <person name="Naylor J."/>
            <person name="Negash T."/>
            <person name="Nguyen T."/>
            <person name="Nguyen N."/>
            <person name="Nicol R."/>
            <person name="Norbu C."/>
            <person name="Norbu N."/>
            <person name="Novod N."/>
            <person name="O'Neill B."/>
            <person name="Osman S."/>
            <person name="Markiewicz E."/>
            <person name="Oyono O.L."/>
            <person name="Patti C."/>
            <person name="Phunkhang P."/>
            <person name="Pierre F."/>
            <person name="Priest M."/>
            <person name="Raghuraman S."/>
            <person name="Rege F."/>
            <person name="Reyes R."/>
            <person name="Rise C."/>
            <person name="Rogov P."/>
            <person name="Ross K."/>
            <person name="Ryan E."/>
            <person name="Settipalli S."/>
            <person name="Shea T."/>
            <person name="Sherpa N."/>
            <person name="Shi L."/>
            <person name="Shih D."/>
            <person name="Sparrow T."/>
            <person name="Spaulding J."/>
            <person name="Stalker J."/>
            <person name="Stange-Thomann N."/>
            <person name="Stavropoulos S."/>
            <person name="Stone C."/>
            <person name="Strader C."/>
            <person name="Tesfaye S."/>
            <person name="Thomson T."/>
            <person name="Thoulutsang Y."/>
            <person name="Thoulutsang D."/>
            <person name="Topham K."/>
            <person name="Topping I."/>
            <person name="Tsamla T."/>
            <person name="Vassiliev H."/>
            <person name="Vo A."/>
            <person name="Wangchuk T."/>
            <person name="Wangdi T."/>
            <person name="Weiand M."/>
            <person name="Wilkinson J."/>
            <person name="Wilson A."/>
            <person name="Yadav S."/>
            <person name="Young G."/>
            <person name="Yu Q."/>
            <person name="Zembek L."/>
            <person name="Zhong D."/>
            <person name="Zimmer A."/>
            <person name="Zwirko Z."/>
            <person name="Jaffe D.B."/>
            <person name="Alvarez P."/>
            <person name="Brockman W."/>
            <person name="Butler J."/>
            <person name="Chin C."/>
            <person name="Gnerre S."/>
            <person name="Grabherr M."/>
            <person name="Kleber M."/>
            <person name="Mauceli E."/>
            <person name="MacCallum I."/>
        </authorList>
    </citation>
    <scope>NUCLEOTIDE SEQUENCE [LARGE SCALE GENOMIC DNA]</scope>
    <source>
        <strain evidence="5">Tucson 14024-0371.13</strain>
    </source>
</reference>
<evidence type="ECO:0000256" key="1">
    <source>
        <dbReference type="SAM" id="MobiDB-lite"/>
    </source>
</evidence>
<proteinExistence type="predicted"/>
<keyword evidence="2" id="KW-1133">Transmembrane helix</keyword>
<dbReference type="InParanoid" id="B3N156"/>
<dbReference type="KEGG" id="dan:6498741"/>
<evidence type="ECO:0000313" key="4">
    <source>
        <dbReference type="EMBL" id="EDV30091.1"/>
    </source>
</evidence>
<dbReference type="STRING" id="7217.B3N156"/>
<protein>
    <submittedName>
        <fullName evidence="4">Uncharacterized protein</fullName>
    </submittedName>
</protein>
<organism evidence="4 5">
    <name type="scientific">Drosophila ananassae</name>
    <name type="common">Fruit fly</name>
    <dbReference type="NCBI Taxonomy" id="7217"/>
    <lineage>
        <taxon>Eukaryota</taxon>
        <taxon>Metazoa</taxon>
        <taxon>Ecdysozoa</taxon>
        <taxon>Arthropoda</taxon>
        <taxon>Hexapoda</taxon>
        <taxon>Insecta</taxon>
        <taxon>Pterygota</taxon>
        <taxon>Neoptera</taxon>
        <taxon>Endopterygota</taxon>
        <taxon>Diptera</taxon>
        <taxon>Brachycera</taxon>
        <taxon>Muscomorpha</taxon>
        <taxon>Ephydroidea</taxon>
        <taxon>Drosophilidae</taxon>
        <taxon>Drosophila</taxon>
        <taxon>Sophophora</taxon>
    </lineage>
</organism>
<evidence type="ECO:0000256" key="3">
    <source>
        <dbReference type="SAM" id="SignalP"/>
    </source>
</evidence>
<dbReference type="eggNOG" id="ENOG502S9RD">
    <property type="taxonomic scope" value="Eukaryota"/>
</dbReference>
<feature type="compositionally biased region" description="Low complexity" evidence="1">
    <location>
        <begin position="127"/>
        <end position="158"/>
    </location>
</feature>
<evidence type="ECO:0000313" key="5">
    <source>
        <dbReference type="Proteomes" id="UP000007801"/>
    </source>
</evidence>
<keyword evidence="2" id="KW-0472">Membrane</keyword>